<protein>
    <submittedName>
        <fullName evidence="3">Uncharacterized protein</fullName>
    </submittedName>
</protein>
<evidence type="ECO:0000313" key="3">
    <source>
        <dbReference type="EMBL" id="GIE96901.1"/>
    </source>
</evidence>
<dbReference type="AlphaFoldDB" id="A0A919JX85"/>
<feature type="region of interest" description="Disordered" evidence="1">
    <location>
        <begin position="230"/>
        <end position="271"/>
    </location>
</feature>
<keyword evidence="2" id="KW-0812">Transmembrane</keyword>
<proteinExistence type="predicted"/>
<dbReference type="Proteomes" id="UP000636960">
    <property type="component" value="Unassembled WGS sequence"/>
</dbReference>
<organism evidence="3 4">
    <name type="scientific">Paractinoplanes rishiriensis</name>
    <dbReference type="NCBI Taxonomy" id="1050105"/>
    <lineage>
        <taxon>Bacteria</taxon>
        <taxon>Bacillati</taxon>
        <taxon>Actinomycetota</taxon>
        <taxon>Actinomycetes</taxon>
        <taxon>Micromonosporales</taxon>
        <taxon>Micromonosporaceae</taxon>
        <taxon>Paractinoplanes</taxon>
    </lineage>
</organism>
<keyword evidence="2" id="KW-0472">Membrane</keyword>
<keyword evidence="4" id="KW-1185">Reference proteome</keyword>
<evidence type="ECO:0000256" key="1">
    <source>
        <dbReference type="SAM" id="MobiDB-lite"/>
    </source>
</evidence>
<keyword evidence="2" id="KW-1133">Transmembrane helix</keyword>
<reference evidence="3" key="1">
    <citation type="submission" date="2021-01" db="EMBL/GenBank/DDBJ databases">
        <title>Whole genome shotgun sequence of Actinoplanes rishiriensis NBRC 108556.</title>
        <authorList>
            <person name="Komaki H."/>
            <person name="Tamura T."/>
        </authorList>
    </citation>
    <scope>NUCLEOTIDE SEQUENCE</scope>
    <source>
        <strain evidence="3">NBRC 108556</strain>
    </source>
</reference>
<comment type="caution">
    <text evidence="3">The sequence shown here is derived from an EMBL/GenBank/DDBJ whole genome shotgun (WGS) entry which is preliminary data.</text>
</comment>
<accession>A0A919JX85</accession>
<dbReference type="RefSeq" id="WP_203783280.1">
    <property type="nucleotide sequence ID" value="NZ_BOMV01000052.1"/>
</dbReference>
<feature type="region of interest" description="Disordered" evidence="1">
    <location>
        <begin position="290"/>
        <end position="316"/>
    </location>
</feature>
<evidence type="ECO:0000256" key="2">
    <source>
        <dbReference type="SAM" id="Phobius"/>
    </source>
</evidence>
<gene>
    <name evidence="3" type="ORF">Ari01nite_43660</name>
</gene>
<evidence type="ECO:0000313" key="4">
    <source>
        <dbReference type="Proteomes" id="UP000636960"/>
    </source>
</evidence>
<sequence length="316" mass="32646">MAPAEPVRQPMVRGRTAVRTSLGLAVVAAGVVLLGGYWLSQRGEAPAGDGGDMVRVGVVEGQTVPGYVSSSRAELSALTDPSAPAAGYTWALISLDRYRLPADLSGLLDGVAVAQVLVRVPIPEAHTQVVRLPVYSLPADALSGMHSMAVQRDQERAGYLQLSRKLTGGQDRARRAYEAAAVTAGAEAAAYRSGCACVLAAVVRGTPAALQQVAARSGIRVVDPAPEVQRLDRAEFRPPLPEQDGTVPAEPRGSAQPVPNDSSGIASRGPAPILSSLGSAVMFASAAGRNPLLDPSATAPEERTAVPSTPREPSGR</sequence>
<name>A0A919JX85_9ACTN</name>
<feature type="transmembrane region" description="Helical" evidence="2">
    <location>
        <begin position="21"/>
        <end position="39"/>
    </location>
</feature>
<dbReference type="EMBL" id="BOMV01000052">
    <property type="protein sequence ID" value="GIE96901.1"/>
    <property type="molecule type" value="Genomic_DNA"/>
</dbReference>